<dbReference type="GO" id="GO:0009228">
    <property type="term" value="P:thiamine biosynthetic process"/>
    <property type="evidence" value="ECO:0007669"/>
    <property type="project" value="UniProtKB-KW"/>
</dbReference>
<dbReference type="InterPro" id="IPR016188">
    <property type="entry name" value="PurM-like_N"/>
</dbReference>
<feature type="domain" description="PurM-like C-terminal" evidence="4">
    <location>
        <begin position="152"/>
        <end position="295"/>
    </location>
</feature>
<dbReference type="Gene3D" id="3.90.650.10">
    <property type="entry name" value="PurM-like C-terminal domain"/>
    <property type="match status" value="1"/>
</dbReference>
<evidence type="ECO:0000313" key="6">
    <source>
        <dbReference type="Proteomes" id="UP000516349"/>
    </source>
</evidence>
<feature type="binding site" evidence="2">
    <location>
        <position position="29"/>
    </location>
    <ligand>
        <name>Mg(2+)</name>
        <dbReference type="ChEBI" id="CHEBI:18420"/>
        <label>4</label>
    </ligand>
</feature>
<feature type="binding site" evidence="2">
    <location>
        <position position="122"/>
    </location>
    <ligand>
        <name>Mg(2+)</name>
        <dbReference type="ChEBI" id="CHEBI:18420"/>
        <label>1</label>
    </ligand>
</feature>
<keyword evidence="2 5" id="KW-0418">Kinase</keyword>
<keyword evidence="1 2" id="KW-0784">Thiamine biosynthesis</keyword>
<feature type="binding site" evidence="2">
    <location>
        <position position="29"/>
    </location>
    <ligand>
        <name>Mg(2+)</name>
        <dbReference type="ChEBI" id="CHEBI:18420"/>
        <label>3</label>
    </ligand>
</feature>
<dbReference type="GO" id="GO:0009229">
    <property type="term" value="P:thiamine diphosphate biosynthetic process"/>
    <property type="evidence" value="ECO:0007669"/>
    <property type="project" value="UniProtKB-UniRule"/>
</dbReference>
<dbReference type="Gene3D" id="3.30.1330.10">
    <property type="entry name" value="PurM-like, N-terminal domain"/>
    <property type="match status" value="1"/>
</dbReference>
<dbReference type="InterPro" id="IPR036921">
    <property type="entry name" value="PurM-like_N_sf"/>
</dbReference>
<feature type="binding site" evidence="2">
    <location>
        <position position="210"/>
    </location>
    <ligand>
        <name>ATP</name>
        <dbReference type="ChEBI" id="CHEBI:30616"/>
    </ligand>
</feature>
<dbReference type="Pfam" id="PF02769">
    <property type="entry name" value="AIRS_C"/>
    <property type="match status" value="1"/>
</dbReference>
<comment type="miscellaneous">
    <text evidence="2">Reaction mechanism of ThiL seems to utilize a direct, inline transfer of the gamma-phosphate of ATP to TMP rather than a phosphorylated enzyme intermediate.</text>
</comment>
<feature type="binding site" evidence="2">
    <location>
        <begin position="121"/>
        <end position="122"/>
    </location>
    <ligand>
        <name>ATP</name>
        <dbReference type="ChEBI" id="CHEBI:30616"/>
    </ligand>
</feature>
<dbReference type="GO" id="GO:0000287">
    <property type="term" value="F:magnesium ion binding"/>
    <property type="evidence" value="ECO:0007669"/>
    <property type="project" value="UniProtKB-UniRule"/>
</dbReference>
<feature type="domain" description="PurM-like N-terminal" evidence="3">
    <location>
        <begin position="28"/>
        <end position="140"/>
    </location>
</feature>
<comment type="similarity">
    <text evidence="2">Belongs to the thiamine-monophosphate kinase family.</text>
</comment>
<evidence type="ECO:0000256" key="2">
    <source>
        <dbReference type="HAMAP-Rule" id="MF_02128"/>
    </source>
</evidence>
<keyword evidence="2" id="KW-0067">ATP-binding</keyword>
<dbReference type="AlphaFoldDB" id="A0A7H1NSZ1"/>
<comment type="function">
    <text evidence="2">Catalyzes the ATP-dependent phosphorylation of thiamine-monophosphate (TMP) to form thiamine-pyrophosphate (TPP), the active form of vitamin B1.</text>
</comment>
<dbReference type="InterPro" id="IPR006283">
    <property type="entry name" value="ThiL-like"/>
</dbReference>
<dbReference type="PIRSF" id="PIRSF005303">
    <property type="entry name" value="Thiam_monoph_kin"/>
    <property type="match status" value="1"/>
</dbReference>
<dbReference type="Proteomes" id="UP000516349">
    <property type="component" value="Chromosome"/>
</dbReference>
<dbReference type="UniPathway" id="UPA00060">
    <property type="reaction ID" value="UER00142"/>
</dbReference>
<dbReference type="PANTHER" id="PTHR30270:SF0">
    <property type="entry name" value="THIAMINE-MONOPHOSPHATE KINASE"/>
    <property type="match status" value="1"/>
</dbReference>
<evidence type="ECO:0000256" key="1">
    <source>
        <dbReference type="ARBA" id="ARBA00022977"/>
    </source>
</evidence>
<feature type="binding site" evidence="2">
    <location>
        <position position="44"/>
    </location>
    <ligand>
        <name>Mg(2+)</name>
        <dbReference type="ChEBI" id="CHEBI:18420"/>
        <label>4</label>
    </ligand>
</feature>
<feature type="binding site" evidence="2">
    <location>
        <position position="74"/>
    </location>
    <ligand>
        <name>Mg(2+)</name>
        <dbReference type="ChEBI" id="CHEBI:18420"/>
        <label>3</label>
    </ligand>
</feature>
<keyword evidence="6" id="KW-1185">Reference proteome</keyword>
<feature type="binding site" evidence="2">
    <location>
        <position position="53"/>
    </location>
    <ligand>
        <name>substrate</name>
    </ligand>
</feature>
<feature type="binding site" evidence="2">
    <location>
        <position position="74"/>
    </location>
    <ligand>
        <name>Mg(2+)</name>
        <dbReference type="ChEBI" id="CHEBI:18420"/>
        <label>2</label>
    </ligand>
</feature>
<evidence type="ECO:0000259" key="4">
    <source>
        <dbReference type="Pfam" id="PF02769"/>
    </source>
</evidence>
<dbReference type="GO" id="GO:0009030">
    <property type="term" value="F:thiamine-phosphate kinase activity"/>
    <property type="evidence" value="ECO:0007669"/>
    <property type="project" value="UniProtKB-UniRule"/>
</dbReference>
<feature type="binding site" evidence="2">
    <location>
        <position position="208"/>
    </location>
    <ligand>
        <name>Mg(2+)</name>
        <dbReference type="ChEBI" id="CHEBI:18420"/>
        <label>3</label>
    </ligand>
</feature>
<keyword evidence="2 5" id="KW-0808">Transferase</keyword>
<accession>A0A7H1NSZ1</accession>
<evidence type="ECO:0000313" key="5">
    <source>
        <dbReference type="EMBL" id="QNT78901.1"/>
    </source>
</evidence>
<dbReference type="GO" id="GO:0005524">
    <property type="term" value="F:ATP binding"/>
    <property type="evidence" value="ECO:0007669"/>
    <property type="project" value="UniProtKB-UniRule"/>
</dbReference>
<gene>
    <name evidence="2 5" type="primary">thiL</name>
    <name evidence="5" type="ORF">JGUZn3_16830</name>
</gene>
<dbReference type="InterPro" id="IPR010918">
    <property type="entry name" value="PurM-like_C_dom"/>
</dbReference>
<proteinExistence type="inferred from homology"/>
<keyword evidence="2" id="KW-0479">Metal-binding</keyword>
<dbReference type="KEGG" id="ebla:JGUZn3_16830"/>
<name>A0A7H1NSZ1_9PROT</name>
<dbReference type="InterPro" id="IPR036676">
    <property type="entry name" value="PurM-like_C_sf"/>
</dbReference>
<dbReference type="HAMAP" id="MF_02128">
    <property type="entry name" value="TMP_kinase"/>
    <property type="match status" value="1"/>
</dbReference>
<feature type="binding site" evidence="2">
    <location>
        <position position="211"/>
    </location>
    <ligand>
        <name>Mg(2+)</name>
        <dbReference type="ChEBI" id="CHEBI:18420"/>
        <label>5</label>
    </ligand>
</feature>
<dbReference type="EMBL" id="CP060244">
    <property type="protein sequence ID" value="QNT78901.1"/>
    <property type="molecule type" value="Genomic_DNA"/>
</dbReference>
<dbReference type="Pfam" id="PF00586">
    <property type="entry name" value="AIRS"/>
    <property type="match status" value="1"/>
</dbReference>
<dbReference type="PANTHER" id="PTHR30270">
    <property type="entry name" value="THIAMINE-MONOPHOSPHATE KINASE"/>
    <property type="match status" value="1"/>
</dbReference>
<protein>
    <recommendedName>
        <fullName evidence="2">Thiamine-monophosphate kinase</fullName>
        <shortName evidence="2">TMP kinase</shortName>
        <shortName evidence="2">Thiamine-phosphate kinase</shortName>
        <ecNumber evidence="2">2.7.4.16</ecNumber>
    </recommendedName>
</protein>
<comment type="pathway">
    <text evidence="2">Cofactor biosynthesis; thiamine diphosphate biosynthesis; thiamine diphosphate from thiamine phosphate: step 1/1.</text>
</comment>
<feature type="binding site" evidence="2">
    <location>
        <position position="314"/>
    </location>
    <ligand>
        <name>substrate</name>
    </ligand>
</feature>
<organism evidence="5 6">
    <name type="scientific">Entomobacter blattae</name>
    <dbReference type="NCBI Taxonomy" id="2762277"/>
    <lineage>
        <taxon>Bacteria</taxon>
        <taxon>Pseudomonadati</taxon>
        <taxon>Pseudomonadota</taxon>
        <taxon>Alphaproteobacteria</taxon>
        <taxon>Acetobacterales</taxon>
        <taxon>Acetobacteraceae</taxon>
        <taxon>Entomobacter</taxon>
    </lineage>
</organism>
<dbReference type="RefSeq" id="WP_203413120.1">
    <property type="nucleotide sequence ID" value="NZ_CP060244.1"/>
</dbReference>
<dbReference type="NCBIfam" id="TIGR01379">
    <property type="entry name" value="thiL"/>
    <property type="match status" value="1"/>
</dbReference>
<comment type="catalytic activity">
    <reaction evidence="2">
        <text>thiamine phosphate + ATP = thiamine diphosphate + ADP</text>
        <dbReference type="Rhea" id="RHEA:15913"/>
        <dbReference type="ChEBI" id="CHEBI:30616"/>
        <dbReference type="ChEBI" id="CHEBI:37575"/>
        <dbReference type="ChEBI" id="CHEBI:58937"/>
        <dbReference type="ChEBI" id="CHEBI:456216"/>
        <dbReference type="EC" id="2.7.4.16"/>
    </reaction>
</comment>
<dbReference type="SUPFAM" id="SSF56042">
    <property type="entry name" value="PurM C-terminal domain-like"/>
    <property type="match status" value="1"/>
</dbReference>
<dbReference type="SUPFAM" id="SSF55326">
    <property type="entry name" value="PurM N-terminal domain-like"/>
    <property type="match status" value="1"/>
</dbReference>
<comment type="caution">
    <text evidence="2">Lacks conserved residue(s) required for the propagation of feature annotation.</text>
</comment>
<feature type="binding site" evidence="2">
    <location>
        <position position="46"/>
    </location>
    <ligand>
        <name>Mg(2+)</name>
        <dbReference type="ChEBI" id="CHEBI:18420"/>
        <label>2</label>
    </ligand>
</feature>
<evidence type="ECO:0000259" key="3">
    <source>
        <dbReference type="Pfam" id="PF00586"/>
    </source>
</evidence>
<sequence>MVELSKEFVFIEKNFRSLAGEGALGLKDDAAIVKISAGDELVVSADAMVEGVHFFSSDPPDTVGQKLLRCNLSDMAAMGATPLGYLLTISRPPHISEEWFELFCEGLRRDQETYKIFLLGGDTTRTEGNLVLSLTILGTVTQGLSVKRTGAQEGDELWVTGIIGDSALGLKALLNELEESTGYFVNRYRLPQPRVGLPIAGLAHVAMDVSDGLIQDAGHLVRANQLGVTIELEKIPFSQQARSLSSAWLETCLTGGDDYELLIGISPKNSKQLQEISHRMNIPVTQIGFFTAKHTSVKIINKEGHEMKFSNQGWSHF</sequence>
<keyword evidence="2" id="KW-0547">Nucleotide-binding</keyword>
<feature type="binding site" evidence="2">
    <location>
        <position position="148"/>
    </location>
    <ligand>
        <name>ATP</name>
        <dbReference type="ChEBI" id="CHEBI:30616"/>
    </ligand>
</feature>
<feature type="binding site" evidence="2">
    <location>
        <position position="257"/>
    </location>
    <ligand>
        <name>substrate</name>
    </ligand>
</feature>
<reference evidence="5 6" key="1">
    <citation type="submission" date="2020-08" db="EMBL/GenBank/DDBJ databases">
        <title>Complete genome sequence of Entomobacter blattae G55GP.</title>
        <authorList>
            <person name="Poehlein A."/>
            <person name="Guzman J."/>
            <person name="Daniel R."/>
            <person name="Vilcinskas A."/>
        </authorList>
    </citation>
    <scope>NUCLEOTIDE SEQUENCE [LARGE SCALE GENOMIC DNA]</scope>
    <source>
        <strain evidence="5 6">G55GP</strain>
    </source>
</reference>
<dbReference type="EC" id="2.7.4.16" evidence="2"/>
<feature type="binding site" evidence="2">
    <location>
        <position position="74"/>
    </location>
    <ligand>
        <name>Mg(2+)</name>
        <dbReference type="ChEBI" id="CHEBI:18420"/>
        <label>4</label>
    </ligand>
</feature>
<dbReference type="CDD" id="cd02194">
    <property type="entry name" value="ThiL"/>
    <property type="match status" value="1"/>
</dbReference>
<feature type="binding site" evidence="2">
    <location>
        <position position="46"/>
    </location>
    <ligand>
        <name>Mg(2+)</name>
        <dbReference type="ChEBI" id="CHEBI:18420"/>
        <label>1</label>
    </ligand>
</feature>
<keyword evidence="2" id="KW-0460">Magnesium</keyword>